<evidence type="ECO:0000256" key="5">
    <source>
        <dbReference type="ARBA" id="ARBA00023136"/>
    </source>
</evidence>
<evidence type="ECO:0000256" key="3">
    <source>
        <dbReference type="ARBA" id="ARBA00022692"/>
    </source>
</evidence>
<dbReference type="KEGG" id="pspc:Strain318_000928"/>
<dbReference type="AlphaFoldDB" id="A0AA49JTE5"/>
<dbReference type="Pfam" id="PF12704">
    <property type="entry name" value="MacB_PCD"/>
    <property type="match status" value="1"/>
</dbReference>
<feature type="domain" description="MacB-like periplasmic core" evidence="9">
    <location>
        <begin position="31"/>
        <end position="258"/>
    </location>
</feature>
<proteinExistence type="inferred from homology"/>
<keyword evidence="4 7" id="KW-1133">Transmembrane helix</keyword>
<evidence type="ECO:0000313" key="12">
    <source>
        <dbReference type="Proteomes" id="UP001229955"/>
    </source>
</evidence>
<evidence type="ECO:0000256" key="7">
    <source>
        <dbReference type="SAM" id="Phobius"/>
    </source>
</evidence>
<gene>
    <name evidence="10" type="ORF">Strain138_000928</name>
    <name evidence="11" type="ORF">Strain318_000928</name>
</gene>
<keyword evidence="3 7" id="KW-0812">Transmembrane</keyword>
<dbReference type="InterPro" id="IPR025857">
    <property type="entry name" value="MacB_PCD"/>
</dbReference>
<evidence type="ECO:0000256" key="1">
    <source>
        <dbReference type="ARBA" id="ARBA00004651"/>
    </source>
</evidence>
<feature type="transmembrane region" description="Helical" evidence="7">
    <location>
        <begin position="293"/>
        <end position="320"/>
    </location>
</feature>
<evidence type="ECO:0000313" key="11">
    <source>
        <dbReference type="EMBL" id="WKW14581.1"/>
    </source>
</evidence>
<dbReference type="PANTHER" id="PTHR30572">
    <property type="entry name" value="MEMBRANE COMPONENT OF TRANSPORTER-RELATED"/>
    <property type="match status" value="1"/>
</dbReference>
<name>A0AA49JTE5_9BACT</name>
<feature type="transmembrane region" description="Helical" evidence="7">
    <location>
        <begin position="31"/>
        <end position="52"/>
    </location>
</feature>
<evidence type="ECO:0000259" key="8">
    <source>
        <dbReference type="Pfam" id="PF02687"/>
    </source>
</evidence>
<evidence type="ECO:0000256" key="4">
    <source>
        <dbReference type="ARBA" id="ARBA00022989"/>
    </source>
</evidence>
<comment type="subcellular location">
    <subcellularLocation>
        <location evidence="1">Cell membrane</location>
        <topology evidence="1">Multi-pass membrane protein</topology>
    </subcellularLocation>
</comment>
<sequence>MMFRRLWMLLEQYKENLAIAMDTLRVAKLRSALTILGVVIGVATVMTMASLVEGLRSQIIRTVEIAGPTTFYVLKVYSSTPINPQNPPAYVRIRPDLALEEATVIARLPEVAYASLWGQTLQRLSVGSERTQPTAIFGADAGYTMIQGGELTAGRWFTRAEVTGGASVVVVDDAKARQLFGRVNPIGKTIRAGSRPMEVIGLYQPPENIFAPQGSETGAIIPFRLLDAQFEIDRTNALWIPVKPRAGVTVADAQEAVTIALRELRRLRPAQRNSFDLVTQDQILEIFNQLTGVFFVVMLVLASVALLVGGIGVMAIMMVSVTDRTREIGIRKALGATRGDIAVQFLIEAATLTGIGGIVGIAVGLGAGQLVTKLLGIDASPPFAYTLVAVLVSVAIGIVFGVLPARRAARLDPIEALRYE</sequence>
<feature type="domain" description="ABC3 transporter permease C-terminal" evidence="8">
    <location>
        <begin position="300"/>
        <end position="413"/>
    </location>
</feature>
<evidence type="ECO:0000313" key="10">
    <source>
        <dbReference type="EMBL" id="WKW11671.1"/>
    </source>
</evidence>
<dbReference type="GO" id="GO:0005886">
    <property type="term" value="C:plasma membrane"/>
    <property type="evidence" value="ECO:0007669"/>
    <property type="project" value="UniProtKB-SubCell"/>
</dbReference>
<evidence type="ECO:0000259" key="9">
    <source>
        <dbReference type="Pfam" id="PF12704"/>
    </source>
</evidence>
<dbReference type="GO" id="GO:0022857">
    <property type="term" value="F:transmembrane transporter activity"/>
    <property type="evidence" value="ECO:0007669"/>
    <property type="project" value="TreeGrafter"/>
</dbReference>
<dbReference type="RefSeq" id="WP_367887369.1">
    <property type="nucleotide sequence ID" value="NZ_CP130612.1"/>
</dbReference>
<keyword evidence="12" id="KW-1185">Reference proteome</keyword>
<dbReference type="InterPro" id="IPR050250">
    <property type="entry name" value="Macrolide_Exporter_MacB"/>
</dbReference>
<feature type="transmembrane region" description="Helical" evidence="7">
    <location>
        <begin position="341"/>
        <end position="363"/>
    </location>
</feature>
<keyword evidence="2" id="KW-1003">Cell membrane</keyword>
<comment type="similarity">
    <text evidence="6">Belongs to the ABC-4 integral membrane protein family.</text>
</comment>
<dbReference type="EMBL" id="CP130613">
    <property type="protein sequence ID" value="WKW14581.1"/>
    <property type="molecule type" value="Genomic_DNA"/>
</dbReference>
<dbReference type="PANTHER" id="PTHR30572:SF4">
    <property type="entry name" value="ABC TRANSPORTER PERMEASE YTRF"/>
    <property type="match status" value="1"/>
</dbReference>
<dbReference type="Pfam" id="PF02687">
    <property type="entry name" value="FtsX"/>
    <property type="match status" value="1"/>
</dbReference>
<reference evidence="10" key="1">
    <citation type="submission" date="2023-07" db="EMBL/GenBank/DDBJ databases">
        <authorList>
            <person name="Haufschild T."/>
            <person name="Kallscheuer N."/>
            <person name="Hammer J."/>
            <person name="Kohn T."/>
            <person name="Kabuu M."/>
            <person name="Jogler M."/>
            <person name="Wohfarth N."/>
            <person name="Heuer A."/>
            <person name="Rohde M."/>
            <person name="van Teeseling M.C.F."/>
            <person name="Jogler C."/>
        </authorList>
    </citation>
    <scope>NUCLEOTIDE SEQUENCE</scope>
    <source>
        <strain evidence="10">Strain 138</strain>
        <strain evidence="11">Strain 318</strain>
    </source>
</reference>
<dbReference type="InterPro" id="IPR003838">
    <property type="entry name" value="ABC3_permease_C"/>
</dbReference>
<evidence type="ECO:0000256" key="6">
    <source>
        <dbReference type="ARBA" id="ARBA00038076"/>
    </source>
</evidence>
<dbReference type="EMBL" id="CP130612">
    <property type="protein sequence ID" value="WKW11671.1"/>
    <property type="molecule type" value="Genomic_DNA"/>
</dbReference>
<feature type="transmembrane region" description="Helical" evidence="7">
    <location>
        <begin position="383"/>
        <end position="403"/>
    </location>
</feature>
<dbReference type="Proteomes" id="UP001229955">
    <property type="component" value="Chromosome"/>
</dbReference>
<evidence type="ECO:0000256" key="2">
    <source>
        <dbReference type="ARBA" id="ARBA00022475"/>
    </source>
</evidence>
<protein>
    <submittedName>
        <fullName evidence="10">ABC transporter permease</fullName>
    </submittedName>
</protein>
<accession>A0AA49JYY1</accession>
<keyword evidence="5 7" id="KW-0472">Membrane</keyword>
<organism evidence="10">
    <name type="scientific">Pseudogemmatithrix spongiicola</name>
    <dbReference type="NCBI Taxonomy" id="3062599"/>
    <lineage>
        <taxon>Bacteria</taxon>
        <taxon>Pseudomonadati</taxon>
        <taxon>Gemmatimonadota</taxon>
        <taxon>Gemmatimonadia</taxon>
        <taxon>Gemmatimonadales</taxon>
        <taxon>Gemmatimonadaceae</taxon>
        <taxon>Pseudogemmatithrix</taxon>
    </lineage>
</organism>
<accession>A0AA49JTE5</accession>